<evidence type="ECO:0000256" key="11">
    <source>
        <dbReference type="SAM" id="MobiDB-lite"/>
    </source>
</evidence>
<evidence type="ECO:0000256" key="12">
    <source>
        <dbReference type="SAM" id="Phobius"/>
    </source>
</evidence>
<comment type="subcellular location">
    <subcellularLocation>
        <location evidence="1">Endoplasmic reticulum membrane</location>
        <topology evidence="1">Multi-pass membrane protein</topology>
    </subcellularLocation>
</comment>
<evidence type="ECO:0000256" key="6">
    <source>
        <dbReference type="ARBA" id="ARBA00022892"/>
    </source>
</evidence>
<keyword evidence="3" id="KW-0813">Transport</keyword>
<sequence length="302" mass="34688">MMFNVFRLLADACHLSSKLILITTVHIHKSAEGVSLLTQALYCLVFLTRYLDLFLYSPFHNVYNTLFKITYILTSFYILYLMLRVYPRSRESESQWRLSFYILVFSTISTPIFQAIFRDKKLPWSWLDTFRDFSLILESLAVLPQLTLLAHTSVPTVINSYYLLALGSYRALYILNWIVRWADKKDGFFEPVAVIFGILQTCFYIEFAWIYYRRQKVKLRSGGGVLDGEEFARGLVLGRLVGGDVGKGSGERRTGGGWRGGGLSVSADDFEVEGEDEDESEDELELERESHAEEGLIRQQSV</sequence>
<keyword evidence="14" id="KW-1185">Reference proteome</keyword>
<dbReference type="OrthoDB" id="7694678at2759"/>
<dbReference type="InParanoid" id="A0A5J5EIK5"/>
<dbReference type="EMBL" id="VXIS01000296">
    <property type="protein sequence ID" value="KAA8894973.1"/>
    <property type="molecule type" value="Genomic_DNA"/>
</dbReference>
<gene>
    <name evidence="13" type="ORF">FN846DRAFT_894585</name>
</gene>
<keyword evidence="6" id="KW-0931">ER-Golgi transport</keyword>
<proteinExistence type="inferred from homology"/>
<accession>A0A5J5EIK5</accession>
<dbReference type="InterPro" id="IPR000133">
    <property type="entry name" value="ER_ret_rcpt"/>
</dbReference>
<feature type="transmembrane region" description="Helical" evidence="12">
    <location>
        <begin position="161"/>
        <end position="179"/>
    </location>
</feature>
<evidence type="ECO:0000256" key="4">
    <source>
        <dbReference type="ARBA" id="ARBA00022692"/>
    </source>
</evidence>
<dbReference type="PRINTS" id="PR00660">
    <property type="entry name" value="ERLUMENR"/>
</dbReference>
<keyword evidence="4 12" id="KW-0812">Transmembrane</keyword>
<evidence type="ECO:0000313" key="14">
    <source>
        <dbReference type="Proteomes" id="UP000326924"/>
    </source>
</evidence>
<reference evidence="13 14" key="1">
    <citation type="submission" date="2019-09" db="EMBL/GenBank/DDBJ databases">
        <title>Draft genome of the ectomycorrhizal ascomycete Sphaerosporella brunnea.</title>
        <authorList>
            <consortium name="DOE Joint Genome Institute"/>
            <person name="Benucci G.M."/>
            <person name="Marozzi G."/>
            <person name="Antonielli L."/>
            <person name="Sanchez S."/>
            <person name="Marco P."/>
            <person name="Wang X."/>
            <person name="Falini L.B."/>
            <person name="Barry K."/>
            <person name="Haridas S."/>
            <person name="Lipzen A."/>
            <person name="Labutti K."/>
            <person name="Grigoriev I.V."/>
            <person name="Murat C."/>
            <person name="Martin F."/>
            <person name="Albertini E."/>
            <person name="Donnini D."/>
            <person name="Bonito G."/>
        </authorList>
    </citation>
    <scope>NUCLEOTIDE SEQUENCE [LARGE SCALE GENOMIC DNA]</scope>
    <source>
        <strain evidence="13 14">Sb_GMNB300</strain>
    </source>
</reference>
<feature type="region of interest" description="Disordered" evidence="11">
    <location>
        <begin position="248"/>
        <end position="302"/>
    </location>
</feature>
<feature type="transmembrane region" description="Helical" evidence="12">
    <location>
        <begin position="98"/>
        <end position="117"/>
    </location>
</feature>
<dbReference type="GO" id="GO:0015031">
    <property type="term" value="P:protein transport"/>
    <property type="evidence" value="ECO:0007669"/>
    <property type="project" value="UniProtKB-KW"/>
</dbReference>
<comment type="similarity">
    <text evidence="2">Belongs to the ERD2 family.</text>
</comment>
<evidence type="ECO:0000256" key="10">
    <source>
        <dbReference type="ARBA" id="ARBA00023170"/>
    </source>
</evidence>
<feature type="compositionally biased region" description="Acidic residues" evidence="11">
    <location>
        <begin position="268"/>
        <end position="286"/>
    </location>
</feature>
<keyword evidence="5" id="KW-0256">Endoplasmic reticulum</keyword>
<evidence type="ECO:0000256" key="7">
    <source>
        <dbReference type="ARBA" id="ARBA00022927"/>
    </source>
</evidence>
<evidence type="ECO:0000256" key="3">
    <source>
        <dbReference type="ARBA" id="ARBA00022448"/>
    </source>
</evidence>
<feature type="transmembrane region" description="Helical" evidence="12">
    <location>
        <begin position="36"/>
        <end position="57"/>
    </location>
</feature>
<evidence type="ECO:0000256" key="5">
    <source>
        <dbReference type="ARBA" id="ARBA00022824"/>
    </source>
</evidence>
<name>A0A5J5EIK5_9PEZI</name>
<dbReference type="GO" id="GO:0005789">
    <property type="term" value="C:endoplasmic reticulum membrane"/>
    <property type="evidence" value="ECO:0007669"/>
    <property type="project" value="UniProtKB-SubCell"/>
</dbReference>
<comment type="caution">
    <text evidence="13">The sequence shown here is derived from an EMBL/GenBank/DDBJ whole genome shotgun (WGS) entry which is preliminary data.</text>
</comment>
<keyword evidence="7" id="KW-0653">Protein transport</keyword>
<feature type="compositionally biased region" description="Basic and acidic residues" evidence="11">
    <location>
        <begin position="287"/>
        <end position="296"/>
    </location>
</feature>
<dbReference type="Proteomes" id="UP000326924">
    <property type="component" value="Unassembled WGS sequence"/>
</dbReference>
<evidence type="ECO:0000313" key="13">
    <source>
        <dbReference type="EMBL" id="KAA8894973.1"/>
    </source>
</evidence>
<feature type="transmembrane region" description="Helical" evidence="12">
    <location>
        <begin position="69"/>
        <end position="86"/>
    </location>
</feature>
<evidence type="ECO:0000256" key="8">
    <source>
        <dbReference type="ARBA" id="ARBA00022989"/>
    </source>
</evidence>
<evidence type="ECO:0000256" key="9">
    <source>
        <dbReference type="ARBA" id="ARBA00023136"/>
    </source>
</evidence>
<evidence type="ECO:0000256" key="2">
    <source>
        <dbReference type="ARBA" id="ARBA00010120"/>
    </source>
</evidence>
<dbReference type="Pfam" id="PF00810">
    <property type="entry name" value="ER_lumen_recept"/>
    <property type="match status" value="1"/>
</dbReference>
<keyword evidence="10 13" id="KW-0675">Receptor</keyword>
<keyword evidence="8 12" id="KW-1133">Transmembrane helix</keyword>
<dbReference type="GO" id="GO:0046923">
    <property type="term" value="F:ER retention sequence binding"/>
    <property type="evidence" value="ECO:0007669"/>
    <property type="project" value="InterPro"/>
</dbReference>
<feature type="transmembrane region" description="Helical" evidence="12">
    <location>
        <begin position="129"/>
        <end position="149"/>
    </location>
</feature>
<dbReference type="GO" id="GO:0016192">
    <property type="term" value="P:vesicle-mediated transport"/>
    <property type="evidence" value="ECO:0007669"/>
    <property type="project" value="UniProtKB-KW"/>
</dbReference>
<feature type="transmembrane region" description="Helical" evidence="12">
    <location>
        <begin position="191"/>
        <end position="212"/>
    </location>
</feature>
<protein>
    <submittedName>
        <fullName evidence="13">ER lumen protein retaining receptor-domain-containing protein</fullName>
    </submittedName>
</protein>
<dbReference type="GO" id="GO:0006621">
    <property type="term" value="P:protein retention in ER lumen"/>
    <property type="evidence" value="ECO:0007669"/>
    <property type="project" value="InterPro"/>
</dbReference>
<dbReference type="AlphaFoldDB" id="A0A5J5EIK5"/>
<evidence type="ECO:0000256" key="1">
    <source>
        <dbReference type="ARBA" id="ARBA00004477"/>
    </source>
</evidence>
<organism evidence="13 14">
    <name type="scientific">Sphaerosporella brunnea</name>
    <dbReference type="NCBI Taxonomy" id="1250544"/>
    <lineage>
        <taxon>Eukaryota</taxon>
        <taxon>Fungi</taxon>
        <taxon>Dikarya</taxon>
        <taxon>Ascomycota</taxon>
        <taxon>Pezizomycotina</taxon>
        <taxon>Pezizomycetes</taxon>
        <taxon>Pezizales</taxon>
        <taxon>Pyronemataceae</taxon>
        <taxon>Sphaerosporella</taxon>
    </lineage>
</organism>
<keyword evidence="9 12" id="KW-0472">Membrane</keyword>
<dbReference type="PANTHER" id="PTHR10585">
    <property type="entry name" value="ER LUMEN PROTEIN RETAINING RECEPTOR"/>
    <property type="match status" value="1"/>
</dbReference>